<organism evidence="2 3">
    <name type="scientific">Streptomyces nigrescens</name>
    <dbReference type="NCBI Taxonomy" id="1920"/>
    <lineage>
        <taxon>Bacteria</taxon>
        <taxon>Bacillati</taxon>
        <taxon>Actinomycetota</taxon>
        <taxon>Actinomycetes</taxon>
        <taxon>Kitasatosporales</taxon>
        <taxon>Streptomycetaceae</taxon>
        <taxon>Streptomyces</taxon>
    </lineage>
</organism>
<sequence>MARIRARGRVRGLLAVGFRCGNDVGTSPARQSAALADATSIITNSLAFMAITAPLPRPLTIRAHAAAPPAPSSAAVRRVALRAKLPHPPHQLHTHPAHERLRPGPGGASEHIVGRGGLTTRRPDMASIVIPGRALTPTY</sequence>
<accession>A0ABM8A7A4</accession>
<reference evidence="2" key="1">
    <citation type="submission" date="2022-06" db="EMBL/GenBank/DDBJ databases">
        <title>Complete genome sequence of Streptomyces nigrescens HEK616.</title>
        <authorList>
            <person name="Asamizu S."/>
            <person name="Onaka H."/>
        </authorList>
    </citation>
    <scope>NUCLEOTIDE SEQUENCE</scope>
    <source>
        <strain evidence="2">HEK616</strain>
        <plasmid evidence="2">SNP1</plasmid>
    </source>
</reference>
<proteinExistence type="predicted"/>
<dbReference type="EMBL" id="AP026074">
    <property type="protein sequence ID" value="BDM74528.1"/>
    <property type="molecule type" value="Genomic_DNA"/>
</dbReference>
<evidence type="ECO:0000256" key="1">
    <source>
        <dbReference type="SAM" id="MobiDB-lite"/>
    </source>
</evidence>
<protein>
    <submittedName>
        <fullName evidence="2">Uncharacterized protein</fullName>
    </submittedName>
</protein>
<dbReference type="Proteomes" id="UP001059597">
    <property type="component" value="Plasmid SNP1"/>
</dbReference>
<name>A0ABM8A7A4_STRNI</name>
<feature type="region of interest" description="Disordered" evidence="1">
    <location>
        <begin position="87"/>
        <end position="118"/>
    </location>
</feature>
<geneLocation type="plasmid" evidence="2 3">
    <name>SNP1</name>
</geneLocation>
<keyword evidence="3" id="KW-1185">Reference proteome</keyword>
<evidence type="ECO:0000313" key="2">
    <source>
        <dbReference type="EMBL" id="BDM74528.1"/>
    </source>
</evidence>
<evidence type="ECO:0000313" key="3">
    <source>
        <dbReference type="Proteomes" id="UP001059597"/>
    </source>
</evidence>
<gene>
    <name evidence="2" type="ORF">HEK616_80150</name>
</gene>
<keyword evidence="2" id="KW-0614">Plasmid</keyword>